<comment type="caution">
    <text evidence="2">The sequence shown here is derived from an EMBL/GenBank/DDBJ whole genome shotgun (WGS) entry which is preliminary data.</text>
</comment>
<evidence type="ECO:0000256" key="1">
    <source>
        <dbReference type="SAM" id="Phobius"/>
    </source>
</evidence>
<feature type="transmembrane region" description="Helical" evidence="1">
    <location>
        <begin position="428"/>
        <end position="452"/>
    </location>
</feature>
<protein>
    <recommendedName>
        <fullName evidence="4">Ig-like domain-containing protein</fullName>
    </recommendedName>
</protein>
<keyword evidence="1" id="KW-0812">Transmembrane</keyword>
<dbReference type="Proteomes" id="UP000277457">
    <property type="component" value="Unassembled WGS sequence"/>
</dbReference>
<name>A0A662D5G8_UNCAE</name>
<proteinExistence type="predicted"/>
<keyword evidence="1" id="KW-0472">Membrane</keyword>
<keyword evidence="1" id="KW-1133">Transmembrane helix</keyword>
<evidence type="ECO:0000313" key="2">
    <source>
        <dbReference type="EMBL" id="RLE07974.1"/>
    </source>
</evidence>
<dbReference type="AlphaFoldDB" id="A0A662D5G8"/>
<dbReference type="NCBIfam" id="NF047446">
    <property type="entry name" value="barrel_OmpL47"/>
    <property type="match status" value="2"/>
</dbReference>
<dbReference type="InterPro" id="IPR058094">
    <property type="entry name" value="Ig-like_OmpL47-like"/>
</dbReference>
<dbReference type="EMBL" id="QMPY01000054">
    <property type="protein sequence ID" value="RLE07974.1"/>
    <property type="molecule type" value="Genomic_DNA"/>
</dbReference>
<sequence length="467" mass="50837">MWQESIHLTCSDATSGCSITQYRIDEGSWQTYDTNILLTADGNHQLDFNSMDVAGNIESTQTIWIAIDKTAPTTTHDAPNDWQNTDVNVHLTCSDGTGSGCSLTQYRIDNGPWQTYDTNILFSTDGNHQLDFNSKDAVGNIESTNTIYVLVDKNKPTITLLNYTEDGTTSSSYPSFEAQPIDSPSGPDYCLVDVYKNGALVDTNVVVSYLNEKCTYSISPKLESGDYVKVTWRAVDLAGNVSEDVNSGQITYLATGQIGGTGGSSSIITPILGQLGDPCEVDADCESPLVCSPDTNTCQYEVTSVEALIDYAPNTKVVGFIPNIGFNYSIIVVNKTDRELAIETSLSDELKPFLKLTKEVDSLIPGQADVIKWNGVVRDSNIEEITGTVYIIVDKKATARIPLTLRIGHAPLLDLLHKQVYLKCPFPFIPGGVIPITVGGLAILGILTYLLFKVFTTPVPKPRWAGE</sequence>
<evidence type="ECO:0000313" key="3">
    <source>
        <dbReference type="Proteomes" id="UP000277457"/>
    </source>
</evidence>
<evidence type="ECO:0008006" key="4">
    <source>
        <dbReference type="Google" id="ProtNLM"/>
    </source>
</evidence>
<reference evidence="2 3" key="1">
    <citation type="submission" date="2018-06" db="EMBL/GenBank/DDBJ databases">
        <title>Extensive metabolic versatility and redundancy in microbially diverse, dynamic hydrothermal sediments.</title>
        <authorList>
            <person name="Dombrowski N."/>
            <person name="Teske A."/>
            <person name="Baker B.J."/>
        </authorList>
    </citation>
    <scope>NUCLEOTIDE SEQUENCE [LARGE SCALE GENOMIC DNA]</scope>
    <source>
        <strain evidence="2">B7_G13</strain>
    </source>
</reference>
<gene>
    <name evidence="2" type="ORF">DRZ78_02010</name>
</gene>
<dbReference type="Gene3D" id="3.30.1920.20">
    <property type="match status" value="2"/>
</dbReference>
<accession>A0A662D5G8</accession>
<organism evidence="2 3">
    <name type="scientific">Aerophobetes bacterium</name>
    <dbReference type="NCBI Taxonomy" id="2030807"/>
    <lineage>
        <taxon>Bacteria</taxon>
        <taxon>Candidatus Aerophobota</taxon>
    </lineage>
</organism>